<dbReference type="PANTHER" id="PTHR46599:SF6">
    <property type="entry name" value="DUAL SPECIFICITY PHOSPHATASE 26"/>
    <property type="match status" value="1"/>
</dbReference>
<proteinExistence type="predicted"/>
<feature type="transmembrane region" description="Helical" evidence="1">
    <location>
        <begin position="68"/>
        <end position="91"/>
    </location>
</feature>
<comment type="caution">
    <text evidence="2">The sequence shown here is derived from an EMBL/GenBank/DDBJ whole genome shotgun (WGS) entry which is preliminary data.</text>
</comment>
<evidence type="ECO:0000256" key="1">
    <source>
        <dbReference type="SAM" id="Phobius"/>
    </source>
</evidence>
<keyword evidence="1" id="KW-0812">Transmembrane</keyword>
<gene>
    <name evidence="2" type="ORF">WKI299_LOCUS7896</name>
</gene>
<feature type="non-terminal residue" evidence="2">
    <location>
        <position position="1"/>
    </location>
</feature>
<dbReference type="AlphaFoldDB" id="A0A816NRD9"/>
<dbReference type="Proteomes" id="UP000663856">
    <property type="component" value="Unassembled WGS sequence"/>
</dbReference>
<organism evidence="2 3">
    <name type="scientific">Rotaria magnacalcarata</name>
    <dbReference type="NCBI Taxonomy" id="392030"/>
    <lineage>
        <taxon>Eukaryota</taxon>
        <taxon>Metazoa</taxon>
        <taxon>Spiralia</taxon>
        <taxon>Gnathifera</taxon>
        <taxon>Rotifera</taxon>
        <taxon>Eurotatoria</taxon>
        <taxon>Bdelloidea</taxon>
        <taxon>Philodinida</taxon>
        <taxon>Philodinidae</taxon>
        <taxon>Rotaria</taxon>
    </lineage>
</organism>
<evidence type="ECO:0000313" key="2">
    <source>
        <dbReference type="EMBL" id="CAF2038169.1"/>
    </source>
</evidence>
<accession>A0A816NRD9</accession>
<reference evidence="2" key="1">
    <citation type="submission" date="2021-02" db="EMBL/GenBank/DDBJ databases">
        <authorList>
            <person name="Nowell W R."/>
        </authorList>
    </citation>
    <scope>NUCLEOTIDE SEQUENCE</scope>
</reference>
<sequence>DPKQYSLIEPKRKKSPVILLSTLHEYSEVLDDNKYLPVVIHNYNQIKVGVDFVDQCINNYTVRRITRIWPLIVFFNMIDIAAINTMPIWLYHNPDWNINKSHVRRFFLGQLSKYLTKSHNEHRDEEPHLSLKTKLALESLEYNLDREISITENQNDDLVKRKKICFLCPTHPGRKVRQRCDACQNHVYNYHAISKRTEQSYVNHVNQILQLIETLDTKLSDNPDQSELKLFTSHECHHVLFYFIRFSK</sequence>
<dbReference type="EMBL" id="CAJNRF010002411">
    <property type="protein sequence ID" value="CAF2038169.1"/>
    <property type="molecule type" value="Genomic_DNA"/>
</dbReference>
<keyword evidence="1" id="KW-1133">Transmembrane helix</keyword>
<name>A0A816NRD9_9BILA</name>
<keyword evidence="1" id="KW-0472">Membrane</keyword>
<dbReference type="PANTHER" id="PTHR46599">
    <property type="entry name" value="PIGGYBAC TRANSPOSABLE ELEMENT-DERIVED PROTEIN 4"/>
    <property type="match status" value="1"/>
</dbReference>
<protein>
    <recommendedName>
        <fullName evidence="4">PiggyBac transposable element-derived protein domain-containing protein</fullName>
    </recommendedName>
</protein>
<evidence type="ECO:0008006" key="4">
    <source>
        <dbReference type="Google" id="ProtNLM"/>
    </source>
</evidence>
<evidence type="ECO:0000313" key="3">
    <source>
        <dbReference type="Proteomes" id="UP000663856"/>
    </source>
</evidence>